<feature type="domain" description="J" evidence="1">
    <location>
        <begin position="21"/>
        <end position="58"/>
    </location>
</feature>
<feature type="non-terminal residue" evidence="2">
    <location>
        <position position="1"/>
    </location>
</feature>
<dbReference type="Gene3D" id="1.10.287.110">
    <property type="entry name" value="DnaJ domain"/>
    <property type="match status" value="1"/>
</dbReference>
<evidence type="ECO:0000313" key="3">
    <source>
        <dbReference type="Proteomes" id="UP001190700"/>
    </source>
</evidence>
<reference evidence="2 3" key="1">
    <citation type="journal article" date="2015" name="Genome Biol. Evol.">
        <title>Comparative Genomics of a Bacterivorous Green Alga Reveals Evolutionary Causalities and Consequences of Phago-Mixotrophic Mode of Nutrition.</title>
        <authorList>
            <person name="Burns J.A."/>
            <person name="Paasch A."/>
            <person name="Narechania A."/>
            <person name="Kim E."/>
        </authorList>
    </citation>
    <scope>NUCLEOTIDE SEQUENCE [LARGE SCALE GENOMIC DNA]</scope>
    <source>
        <strain evidence="2 3">PLY_AMNH</strain>
    </source>
</reference>
<organism evidence="2 3">
    <name type="scientific">Cymbomonas tetramitiformis</name>
    <dbReference type="NCBI Taxonomy" id="36881"/>
    <lineage>
        <taxon>Eukaryota</taxon>
        <taxon>Viridiplantae</taxon>
        <taxon>Chlorophyta</taxon>
        <taxon>Pyramimonadophyceae</taxon>
        <taxon>Pyramimonadales</taxon>
        <taxon>Pyramimonadaceae</taxon>
        <taxon>Cymbomonas</taxon>
    </lineage>
</organism>
<dbReference type="AlphaFoldDB" id="A0AAE0EUH6"/>
<dbReference type="Proteomes" id="UP001190700">
    <property type="component" value="Unassembled WGS sequence"/>
</dbReference>
<name>A0AAE0EUH6_9CHLO</name>
<dbReference type="Pfam" id="PF00226">
    <property type="entry name" value="DnaJ"/>
    <property type="match status" value="1"/>
</dbReference>
<dbReference type="InterPro" id="IPR001623">
    <property type="entry name" value="DnaJ_domain"/>
</dbReference>
<protein>
    <recommendedName>
        <fullName evidence="1">J domain-containing protein</fullName>
    </recommendedName>
</protein>
<proteinExistence type="predicted"/>
<dbReference type="SUPFAM" id="SSF46565">
    <property type="entry name" value="Chaperone J-domain"/>
    <property type="match status" value="1"/>
</dbReference>
<evidence type="ECO:0000259" key="1">
    <source>
        <dbReference type="Pfam" id="PF00226"/>
    </source>
</evidence>
<accession>A0AAE0EUH6</accession>
<gene>
    <name evidence="2" type="ORF">CYMTET_49643</name>
</gene>
<evidence type="ECO:0000313" key="2">
    <source>
        <dbReference type="EMBL" id="KAK3240517.1"/>
    </source>
</evidence>
<dbReference type="CDD" id="cd06257">
    <property type="entry name" value="DnaJ"/>
    <property type="match status" value="1"/>
</dbReference>
<dbReference type="InterPro" id="IPR036869">
    <property type="entry name" value="J_dom_sf"/>
</dbReference>
<sequence length="64" mass="7409">PCDAAALMRPSLQFAHNAVERFRQSALKWHPDRWPLSDGKIEAEVNFKRAQEAYDCLRQLHCAD</sequence>
<keyword evidence="3" id="KW-1185">Reference proteome</keyword>
<comment type="caution">
    <text evidence="2">The sequence shown here is derived from an EMBL/GenBank/DDBJ whole genome shotgun (WGS) entry which is preliminary data.</text>
</comment>
<dbReference type="EMBL" id="LGRX02033620">
    <property type="protein sequence ID" value="KAK3240517.1"/>
    <property type="molecule type" value="Genomic_DNA"/>
</dbReference>